<sequence>MKFGNAFESAAQAQHQFETCWSDPNATRFELPLIGVNDILREHYIMKPDVNLTRSMIWDMECKKALDPSTYVPYVVSDAGLSGRRRLSDGCEHFVRWSTQKAWLGEQRGRVLESIFIDHANQRIVFLGIAEMKSADGRTVAAADYQPLVHVEHAAGGSEHNPYNLWRIVFLTAMKDERYIQPFEKMAMTGLLPGYLEIYIRKDLKVELMRR</sequence>
<reference evidence="1 2" key="1">
    <citation type="submission" date="2018-06" db="EMBL/GenBank/DDBJ databases">
        <title>Genomic Encyclopedia of Type Strains, Phase IV (KMG-IV): sequencing the most valuable type-strain genomes for metagenomic binning, comparative biology and taxonomic classification.</title>
        <authorList>
            <person name="Goeker M."/>
        </authorList>
    </citation>
    <scope>NUCLEOTIDE SEQUENCE [LARGE SCALE GENOMIC DNA]</scope>
    <source>
        <strain evidence="1 2">DSM 24875</strain>
    </source>
</reference>
<dbReference type="AlphaFoldDB" id="A0A366EV96"/>
<gene>
    <name evidence="1" type="ORF">DFR50_13280</name>
</gene>
<keyword evidence="2" id="KW-1185">Reference proteome</keyword>
<dbReference type="Proteomes" id="UP000253529">
    <property type="component" value="Unassembled WGS sequence"/>
</dbReference>
<dbReference type="OrthoDB" id="255603at2"/>
<accession>A0A366EV96</accession>
<organism evidence="1 2">
    <name type="scientific">Roseiarcus fermentans</name>
    <dbReference type="NCBI Taxonomy" id="1473586"/>
    <lineage>
        <taxon>Bacteria</taxon>
        <taxon>Pseudomonadati</taxon>
        <taxon>Pseudomonadota</taxon>
        <taxon>Alphaproteobacteria</taxon>
        <taxon>Hyphomicrobiales</taxon>
        <taxon>Roseiarcaceae</taxon>
        <taxon>Roseiarcus</taxon>
    </lineage>
</organism>
<dbReference type="RefSeq" id="WP_113891717.1">
    <property type="nucleotide sequence ID" value="NZ_QNRK01000032.1"/>
</dbReference>
<evidence type="ECO:0000313" key="1">
    <source>
        <dbReference type="EMBL" id="RBP06302.1"/>
    </source>
</evidence>
<proteinExistence type="predicted"/>
<evidence type="ECO:0000313" key="2">
    <source>
        <dbReference type="Proteomes" id="UP000253529"/>
    </source>
</evidence>
<comment type="caution">
    <text evidence="1">The sequence shown here is derived from an EMBL/GenBank/DDBJ whole genome shotgun (WGS) entry which is preliminary data.</text>
</comment>
<name>A0A366EV96_9HYPH</name>
<dbReference type="EMBL" id="QNRK01000032">
    <property type="protein sequence ID" value="RBP06302.1"/>
    <property type="molecule type" value="Genomic_DNA"/>
</dbReference>
<protein>
    <submittedName>
        <fullName evidence="1">Uncharacterized protein</fullName>
    </submittedName>
</protein>